<dbReference type="PANTHER" id="PTHR43195:SF1">
    <property type="entry name" value="FI06132P-RELATED"/>
    <property type="match status" value="1"/>
</dbReference>
<proteinExistence type="predicted"/>
<feature type="domain" description="Transketolase C-terminal" evidence="6">
    <location>
        <begin position="56"/>
        <end position="122"/>
    </location>
</feature>
<dbReference type="EC" id="2.2.1.1" evidence="1"/>
<dbReference type="SUPFAM" id="SSF52922">
    <property type="entry name" value="TK C-terminal domain-like"/>
    <property type="match status" value="1"/>
</dbReference>
<evidence type="ECO:0000256" key="1">
    <source>
        <dbReference type="ARBA" id="ARBA00013152"/>
    </source>
</evidence>
<dbReference type="Pfam" id="PF02780">
    <property type="entry name" value="Transketolase_C"/>
    <property type="match status" value="1"/>
</dbReference>
<keyword evidence="4" id="KW-0460">Magnesium</keyword>
<evidence type="ECO:0000256" key="2">
    <source>
        <dbReference type="ARBA" id="ARBA00022679"/>
    </source>
</evidence>
<reference evidence="7" key="1">
    <citation type="submission" date="2019-11" db="UniProtKB">
        <authorList>
            <consortium name="WormBaseParasite"/>
        </authorList>
    </citation>
    <scope>IDENTIFICATION</scope>
</reference>
<keyword evidence="5" id="KW-0786">Thiamine pyrophosphate</keyword>
<accession>A0A5K3G319</accession>
<dbReference type="GO" id="GO:0030976">
    <property type="term" value="F:thiamine pyrophosphate binding"/>
    <property type="evidence" value="ECO:0007669"/>
    <property type="project" value="TreeGrafter"/>
</dbReference>
<protein>
    <recommendedName>
        <fullName evidence="1">transketolase</fullName>
        <ecNumber evidence="1">2.2.1.1</ecNumber>
    </recommendedName>
</protein>
<keyword evidence="3" id="KW-0479">Metal-binding</keyword>
<evidence type="ECO:0000259" key="6">
    <source>
        <dbReference type="Pfam" id="PF02780"/>
    </source>
</evidence>
<dbReference type="PANTHER" id="PTHR43195">
    <property type="entry name" value="TRANSKETOLASE"/>
    <property type="match status" value="1"/>
</dbReference>
<organism evidence="7">
    <name type="scientific">Mesocestoides corti</name>
    <name type="common">Flatworm</name>
    <dbReference type="NCBI Taxonomy" id="53468"/>
    <lineage>
        <taxon>Eukaryota</taxon>
        <taxon>Metazoa</taxon>
        <taxon>Spiralia</taxon>
        <taxon>Lophotrochozoa</taxon>
        <taxon>Platyhelminthes</taxon>
        <taxon>Cestoda</taxon>
        <taxon>Eucestoda</taxon>
        <taxon>Cyclophyllidea</taxon>
        <taxon>Mesocestoididae</taxon>
        <taxon>Mesocestoides</taxon>
    </lineage>
</organism>
<dbReference type="GO" id="GO:0046872">
    <property type="term" value="F:metal ion binding"/>
    <property type="evidence" value="ECO:0007669"/>
    <property type="project" value="UniProtKB-KW"/>
</dbReference>
<evidence type="ECO:0000256" key="5">
    <source>
        <dbReference type="ARBA" id="ARBA00023052"/>
    </source>
</evidence>
<keyword evidence="2" id="KW-0808">Transferase</keyword>
<dbReference type="WBParaSite" id="MCU_014908-RA">
    <property type="protein sequence ID" value="MCU_014908-RA"/>
    <property type="gene ID" value="MCU_014908"/>
</dbReference>
<dbReference type="GO" id="GO:0004802">
    <property type="term" value="F:transketolase activity"/>
    <property type="evidence" value="ECO:0007669"/>
    <property type="project" value="UniProtKB-EC"/>
</dbReference>
<evidence type="ECO:0000256" key="3">
    <source>
        <dbReference type="ARBA" id="ARBA00022723"/>
    </source>
</evidence>
<dbReference type="Gene3D" id="3.40.50.920">
    <property type="match status" value="1"/>
</dbReference>
<evidence type="ECO:0000256" key="4">
    <source>
        <dbReference type="ARBA" id="ARBA00022842"/>
    </source>
</evidence>
<dbReference type="AlphaFoldDB" id="A0A5K3G319"/>
<name>A0A5K3G319_MESCO</name>
<evidence type="ECO:0000313" key="7">
    <source>
        <dbReference type="WBParaSite" id="MCU_014908-RA"/>
    </source>
</evidence>
<sequence>PSDAVSCERAVELAANTKGICFIRTSNPPTHVIYDANELFAIGKAKVCLTALPEAEDLVTVVAAGVTLYEAFKAAEKLKAEGIHIRIIDPFTIKPIDASLIAASVKCTNGRVVTVEDHAPEG</sequence>
<dbReference type="InterPro" id="IPR051424">
    <property type="entry name" value="Transketolase-like"/>
</dbReference>
<dbReference type="InterPro" id="IPR009014">
    <property type="entry name" value="Transketo_C/PFOR_II"/>
</dbReference>
<dbReference type="InterPro" id="IPR033248">
    <property type="entry name" value="Transketolase_C"/>
</dbReference>